<evidence type="ECO:0000313" key="2">
    <source>
        <dbReference type="EMBL" id="RII83410.1"/>
    </source>
</evidence>
<name>A0ABX9MWR3_9BURK</name>
<feature type="domain" description="Fido" evidence="1">
    <location>
        <begin position="230"/>
        <end position="385"/>
    </location>
</feature>
<dbReference type="InterPro" id="IPR003812">
    <property type="entry name" value="Fido"/>
</dbReference>
<evidence type="ECO:0000259" key="1">
    <source>
        <dbReference type="PROSITE" id="PS51459"/>
    </source>
</evidence>
<sequence length="497" mass="56593">MHIGYEYLIDLYDLRVTGVLRPCRVDRRVNASVQDNAQLRIPLSMAVRTNNPVDHLEFALKHQGIQLEIIQAACKQIGPELIQAALGARPNGKYLRQIGFLYEYFSGHEIQIPAISARYVKLFDDNAYVTGPSRLNGKYRIDQNGLGDLSFCPVVRRTAALESLLKRDLFADLQAFIEKVGGTQNLDRALGWAYLSETRSSFDIEGEAPSEDKAQRFVQLLHQAHNAQDLTEDYLAGIQSALVNNPYAQEQSYRRNQNWLQRGSRQLRATDVTYLPPAPAMLGTLMADLLQFANAPYPENSRESLLKSLLVSFQFVFNHPFNDGNGRISRFLIHHGLCRAHLLEQGMILPISVAFHRHEADYLTALESVSKPIRKLWHIHNLSVDTIDAHMIASGDPYRYWDGTLIAEFGLRMAHYALDHTLIDEFNFLEKFDQAYKIINNEFDVPGKDLNNLIRMAISENGTLSKRRRKQYALVVDTAVMDAIEDVVRDIFFSETR</sequence>
<keyword evidence="3" id="KW-1185">Reference proteome</keyword>
<dbReference type="PANTHER" id="PTHR13504">
    <property type="entry name" value="FIDO DOMAIN-CONTAINING PROTEIN DDB_G0283145"/>
    <property type="match status" value="1"/>
</dbReference>
<dbReference type="RefSeq" id="WP_119441787.1">
    <property type="nucleotide sequence ID" value="NZ_CP170494.1"/>
</dbReference>
<evidence type="ECO:0000313" key="3">
    <source>
        <dbReference type="Proteomes" id="UP000266483"/>
    </source>
</evidence>
<dbReference type="InterPro" id="IPR040198">
    <property type="entry name" value="Fido_containing"/>
</dbReference>
<dbReference type="EMBL" id="NQOU01000002">
    <property type="protein sequence ID" value="RII83410.1"/>
    <property type="molecule type" value="Genomic_DNA"/>
</dbReference>
<comment type="caution">
    <text evidence="2">The sequence shown here is derived from an EMBL/GenBank/DDBJ whole genome shotgun (WGS) entry which is preliminary data.</text>
</comment>
<proteinExistence type="predicted"/>
<dbReference type="Proteomes" id="UP000266483">
    <property type="component" value="Unassembled WGS sequence"/>
</dbReference>
<accession>A0ABX9MWR3</accession>
<dbReference type="InterPro" id="IPR036597">
    <property type="entry name" value="Fido-like_dom_sf"/>
</dbReference>
<organism evidence="2 3">
    <name type="scientific">Neopusillimonas maritima</name>
    <dbReference type="NCBI Taxonomy" id="2026239"/>
    <lineage>
        <taxon>Bacteria</taxon>
        <taxon>Pseudomonadati</taxon>
        <taxon>Pseudomonadota</taxon>
        <taxon>Betaproteobacteria</taxon>
        <taxon>Burkholderiales</taxon>
        <taxon>Alcaligenaceae</taxon>
        <taxon>Neopusillimonas</taxon>
    </lineage>
</organism>
<dbReference type="Pfam" id="PF02661">
    <property type="entry name" value="Fic"/>
    <property type="match status" value="1"/>
</dbReference>
<gene>
    <name evidence="2" type="ORF">CJO09_07380</name>
</gene>
<dbReference type="Gene3D" id="1.10.3290.10">
    <property type="entry name" value="Fido-like domain"/>
    <property type="match status" value="1"/>
</dbReference>
<dbReference type="PANTHER" id="PTHR13504:SF38">
    <property type="entry name" value="FIDO DOMAIN-CONTAINING PROTEIN"/>
    <property type="match status" value="1"/>
</dbReference>
<protein>
    <recommendedName>
        <fullName evidence="1">Fido domain-containing protein</fullName>
    </recommendedName>
</protein>
<dbReference type="PROSITE" id="PS51459">
    <property type="entry name" value="FIDO"/>
    <property type="match status" value="1"/>
</dbReference>
<dbReference type="SUPFAM" id="SSF140931">
    <property type="entry name" value="Fic-like"/>
    <property type="match status" value="1"/>
</dbReference>
<reference evidence="2 3" key="1">
    <citation type="submission" date="2017-08" db="EMBL/GenBank/DDBJ databases">
        <title>Pusillimonas indicus sp. nov., a member of the family Alcaligenaceae isolated from surface seawater.</title>
        <authorList>
            <person name="Li J."/>
        </authorList>
    </citation>
    <scope>NUCLEOTIDE SEQUENCE [LARGE SCALE GENOMIC DNA]</scope>
    <source>
        <strain evidence="2 3">17-4A</strain>
    </source>
</reference>